<gene>
    <name evidence="1" type="ORF">PACLA_8A056133</name>
</gene>
<keyword evidence="1" id="KW-0808">Transferase</keyword>
<dbReference type="GO" id="GO:0016301">
    <property type="term" value="F:kinase activity"/>
    <property type="evidence" value="ECO:0007669"/>
    <property type="project" value="UniProtKB-KW"/>
</dbReference>
<evidence type="ECO:0000313" key="2">
    <source>
        <dbReference type="Proteomes" id="UP001152795"/>
    </source>
</evidence>
<protein>
    <submittedName>
        <fullName evidence="1">Tyrosine- kinase CSK</fullName>
    </submittedName>
</protein>
<reference evidence="1" key="1">
    <citation type="submission" date="2020-04" db="EMBL/GenBank/DDBJ databases">
        <authorList>
            <person name="Alioto T."/>
            <person name="Alioto T."/>
            <person name="Gomez Garrido J."/>
        </authorList>
    </citation>
    <scope>NUCLEOTIDE SEQUENCE</scope>
    <source>
        <strain evidence="1">A484AB</strain>
    </source>
</reference>
<dbReference type="Gene3D" id="2.30.30.40">
    <property type="entry name" value="SH3 Domains"/>
    <property type="match status" value="1"/>
</dbReference>
<keyword evidence="2" id="KW-1185">Reference proteome</keyword>
<dbReference type="Proteomes" id="UP001152795">
    <property type="component" value="Unassembled WGS sequence"/>
</dbReference>
<keyword evidence="1" id="KW-0418">Kinase</keyword>
<dbReference type="PROSITE" id="PS50002">
    <property type="entry name" value="SH3"/>
    <property type="match status" value="1"/>
</dbReference>
<evidence type="ECO:0000313" key="1">
    <source>
        <dbReference type="EMBL" id="CAB4022972.1"/>
    </source>
</evidence>
<proteinExistence type="predicted"/>
<dbReference type="InterPro" id="IPR036028">
    <property type="entry name" value="SH3-like_dom_sf"/>
</dbReference>
<dbReference type="SUPFAM" id="SSF50044">
    <property type="entry name" value="SH3-domain"/>
    <property type="match status" value="1"/>
</dbReference>
<dbReference type="OrthoDB" id="9204160at2759"/>
<organism evidence="1 2">
    <name type="scientific">Paramuricea clavata</name>
    <name type="common">Red gorgonian</name>
    <name type="synonym">Violescent sea-whip</name>
    <dbReference type="NCBI Taxonomy" id="317549"/>
    <lineage>
        <taxon>Eukaryota</taxon>
        <taxon>Metazoa</taxon>
        <taxon>Cnidaria</taxon>
        <taxon>Anthozoa</taxon>
        <taxon>Octocorallia</taxon>
        <taxon>Malacalcyonacea</taxon>
        <taxon>Plexauridae</taxon>
        <taxon>Paramuricea</taxon>
    </lineage>
</organism>
<dbReference type="EMBL" id="CACRXK020012246">
    <property type="protein sequence ID" value="CAB4022972.1"/>
    <property type="molecule type" value="Genomic_DNA"/>
</dbReference>
<comment type="caution">
    <text evidence="1">The sequence shown here is derived from an EMBL/GenBank/DDBJ whole genome shotgun (WGS) entry which is preliminary data.</text>
</comment>
<dbReference type="InterPro" id="IPR001452">
    <property type="entry name" value="SH3_domain"/>
</dbReference>
<feature type="non-terminal residue" evidence="1">
    <location>
        <position position="90"/>
    </location>
</feature>
<dbReference type="AlphaFoldDB" id="A0A6S7K3U8"/>
<name>A0A6S7K3U8_PARCT</name>
<accession>A0A6S7K3U8</accession>
<sequence>GDKLTIIACKGENWYIAKDKDGRTGDIPVNYVSQLQTGVLGTNFWFVGEIMGRATEKILLKKAFYMGEIHENWLGEVLPYQSEPVLNENS</sequence>